<evidence type="ECO:0000313" key="1">
    <source>
        <dbReference type="EMBL" id="SFV50497.1"/>
    </source>
</evidence>
<gene>
    <name evidence="1" type="ORF">MNB_SM-7-1105</name>
</gene>
<sequence length="176" mass="20680">MKRLYLIRHAKAEDFLEDVCDFERELSKRGQKEIKTISSYLKLQEIKPDAFFSSCALYAQQTSIEIAKRVEYKGKITFFKELYKSSLKEFFGIITVLDDSCEKLIVVAHNPQLNELVNKLSKEHIKKLPKAGVVALSFDIDSWSEIDKSKAKLEFFIYPKQFRYYMPKHIRTTLPR</sequence>
<organism evidence="1">
    <name type="scientific">hydrothermal vent metagenome</name>
    <dbReference type="NCBI Taxonomy" id="652676"/>
    <lineage>
        <taxon>unclassified sequences</taxon>
        <taxon>metagenomes</taxon>
        <taxon>ecological metagenomes</taxon>
    </lineage>
</organism>
<dbReference type="SUPFAM" id="SSF53254">
    <property type="entry name" value="Phosphoglycerate mutase-like"/>
    <property type="match status" value="1"/>
</dbReference>
<dbReference type="InterPro" id="IPR029033">
    <property type="entry name" value="His_PPase_superfam"/>
</dbReference>
<dbReference type="CDD" id="cd07067">
    <property type="entry name" value="HP_PGM_like"/>
    <property type="match status" value="1"/>
</dbReference>
<name>A0A1W1BAH6_9ZZZZ</name>
<reference evidence="1" key="1">
    <citation type="submission" date="2016-10" db="EMBL/GenBank/DDBJ databases">
        <authorList>
            <person name="de Groot N.N."/>
        </authorList>
    </citation>
    <scope>NUCLEOTIDE SEQUENCE</scope>
</reference>
<dbReference type="AlphaFoldDB" id="A0A1W1BAH6"/>
<accession>A0A1W1BAH6</accession>
<dbReference type="InterPro" id="IPR013078">
    <property type="entry name" value="His_Pase_superF_clade-1"/>
</dbReference>
<dbReference type="EMBL" id="FPHB01000011">
    <property type="protein sequence ID" value="SFV50497.1"/>
    <property type="molecule type" value="Genomic_DNA"/>
</dbReference>
<protein>
    <submittedName>
        <fullName evidence="1">Phosphohistidine phosphatase SixA, putative</fullName>
    </submittedName>
</protein>
<proteinExistence type="predicted"/>
<dbReference type="Gene3D" id="3.40.50.1240">
    <property type="entry name" value="Phosphoglycerate mutase-like"/>
    <property type="match status" value="1"/>
</dbReference>